<dbReference type="Gene3D" id="1.10.287.310">
    <property type="match status" value="1"/>
</dbReference>
<dbReference type="CDD" id="cd00427">
    <property type="entry name" value="Ribosomal_L29_HIP"/>
    <property type="match status" value="1"/>
</dbReference>
<comment type="similarity">
    <text evidence="1 5">Belongs to the universal ribosomal protein uL29 family.</text>
</comment>
<dbReference type="GO" id="GO:0006412">
    <property type="term" value="P:translation"/>
    <property type="evidence" value="ECO:0007669"/>
    <property type="project" value="UniProtKB-UniRule"/>
</dbReference>
<dbReference type="InterPro" id="IPR050063">
    <property type="entry name" value="Ribosomal_protein_uL29"/>
</dbReference>
<comment type="caution">
    <text evidence="6">The sequence shown here is derived from an EMBL/GenBank/DDBJ whole genome shotgun (WGS) entry which is preliminary data.</text>
</comment>
<reference evidence="6 7" key="1">
    <citation type="submission" date="2018-03" db="EMBL/GenBank/DDBJ databases">
        <title>Draft Genome Sequences of the Obligatory Marine Myxobacteria Enhygromyxa salina SWB005.</title>
        <authorList>
            <person name="Poehlein A."/>
            <person name="Moghaddam J.A."/>
            <person name="Harms H."/>
            <person name="Alanjari M."/>
            <person name="Koenig G.M."/>
            <person name="Daniel R."/>
            <person name="Schaeberle T.F."/>
        </authorList>
    </citation>
    <scope>NUCLEOTIDE SEQUENCE [LARGE SCALE GENOMIC DNA]</scope>
    <source>
        <strain evidence="6 7">SWB005</strain>
    </source>
</reference>
<evidence type="ECO:0000313" key="6">
    <source>
        <dbReference type="EMBL" id="PRP91482.1"/>
    </source>
</evidence>
<keyword evidence="7" id="KW-1185">Reference proteome</keyword>
<dbReference type="Pfam" id="PF00831">
    <property type="entry name" value="Ribosomal_L29"/>
    <property type="match status" value="1"/>
</dbReference>
<evidence type="ECO:0000256" key="5">
    <source>
        <dbReference type="HAMAP-Rule" id="MF_00374"/>
    </source>
</evidence>
<accession>A0A2S9XF44</accession>
<dbReference type="SUPFAM" id="SSF46561">
    <property type="entry name" value="Ribosomal protein L29 (L29p)"/>
    <property type="match status" value="1"/>
</dbReference>
<evidence type="ECO:0000256" key="3">
    <source>
        <dbReference type="ARBA" id="ARBA00023274"/>
    </source>
</evidence>
<dbReference type="RefSeq" id="WP_106394667.1">
    <property type="nucleotide sequence ID" value="NZ_PVNK01000240.1"/>
</dbReference>
<evidence type="ECO:0000313" key="7">
    <source>
        <dbReference type="Proteomes" id="UP000237968"/>
    </source>
</evidence>
<gene>
    <name evidence="5 6" type="primary">rpmC</name>
    <name evidence="6" type="ORF">ENSA5_54560</name>
</gene>
<dbReference type="NCBIfam" id="TIGR00012">
    <property type="entry name" value="L29"/>
    <property type="match status" value="1"/>
</dbReference>
<keyword evidence="2 5" id="KW-0689">Ribosomal protein</keyword>
<dbReference type="HAMAP" id="MF_00374">
    <property type="entry name" value="Ribosomal_uL29"/>
    <property type="match status" value="1"/>
</dbReference>
<name>A0A2S9XF44_9BACT</name>
<evidence type="ECO:0000256" key="2">
    <source>
        <dbReference type="ARBA" id="ARBA00022980"/>
    </source>
</evidence>
<proteinExistence type="inferred from homology"/>
<dbReference type="PANTHER" id="PTHR10916">
    <property type="entry name" value="60S RIBOSOMAL PROTEIN L35/50S RIBOSOMAL PROTEIN L29"/>
    <property type="match status" value="1"/>
</dbReference>
<evidence type="ECO:0000256" key="4">
    <source>
        <dbReference type="ARBA" id="ARBA00035204"/>
    </source>
</evidence>
<evidence type="ECO:0000256" key="1">
    <source>
        <dbReference type="ARBA" id="ARBA00009254"/>
    </source>
</evidence>
<dbReference type="InterPro" id="IPR036049">
    <property type="entry name" value="Ribosomal_uL29_sf"/>
</dbReference>
<dbReference type="PANTHER" id="PTHR10916:SF0">
    <property type="entry name" value="LARGE RIBOSOMAL SUBUNIT PROTEIN UL29C"/>
    <property type="match status" value="1"/>
</dbReference>
<dbReference type="EMBL" id="PVNK01000240">
    <property type="protein sequence ID" value="PRP91482.1"/>
    <property type="molecule type" value="Genomic_DNA"/>
</dbReference>
<dbReference type="AlphaFoldDB" id="A0A2S9XF44"/>
<sequence>MKPSELRDKTDDELSELETQLRDRLVKLQVARAASRSTNTSEFPRIRRDIARIKTILHQRASGQASAPASAD</sequence>
<dbReference type="GO" id="GO:0003735">
    <property type="term" value="F:structural constituent of ribosome"/>
    <property type="evidence" value="ECO:0007669"/>
    <property type="project" value="InterPro"/>
</dbReference>
<keyword evidence="3 5" id="KW-0687">Ribonucleoprotein</keyword>
<protein>
    <recommendedName>
        <fullName evidence="4 5">Large ribosomal subunit protein uL29</fullName>
    </recommendedName>
</protein>
<dbReference type="OrthoDB" id="9815192at2"/>
<dbReference type="GO" id="GO:0022625">
    <property type="term" value="C:cytosolic large ribosomal subunit"/>
    <property type="evidence" value="ECO:0007669"/>
    <property type="project" value="TreeGrafter"/>
</dbReference>
<dbReference type="Proteomes" id="UP000237968">
    <property type="component" value="Unassembled WGS sequence"/>
</dbReference>
<organism evidence="6 7">
    <name type="scientific">Enhygromyxa salina</name>
    <dbReference type="NCBI Taxonomy" id="215803"/>
    <lineage>
        <taxon>Bacteria</taxon>
        <taxon>Pseudomonadati</taxon>
        <taxon>Myxococcota</taxon>
        <taxon>Polyangia</taxon>
        <taxon>Nannocystales</taxon>
        <taxon>Nannocystaceae</taxon>
        <taxon>Enhygromyxa</taxon>
    </lineage>
</organism>
<dbReference type="InterPro" id="IPR001854">
    <property type="entry name" value="Ribosomal_uL29"/>
</dbReference>